<comment type="caution">
    <text evidence="1">The sequence shown here is derived from an EMBL/GenBank/DDBJ whole genome shotgun (WGS) entry which is preliminary data.</text>
</comment>
<evidence type="ECO:0000313" key="1">
    <source>
        <dbReference type="EMBL" id="MBN6102372.1"/>
    </source>
</evidence>
<accession>A0ABS3B197</accession>
<sequence length="70" mass="7513">MPGHGGTYLVVNAGSKTYYRWVDNYTDAQEKAFIVAAKLAEVGGVVAQVNTVRTGAIRRKVTQPTNATSI</sequence>
<evidence type="ECO:0000313" key="2">
    <source>
        <dbReference type="Proteomes" id="UP000695802"/>
    </source>
</evidence>
<keyword evidence="2" id="KW-1185">Reference proteome</keyword>
<proteinExistence type="predicted"/>
<name>A0ABS3B197_9XANT</name>
<reference evidence="1 2" key="1">
    <citation type="submission" date="2021-02" db="EMBL/GenBank/DDBJ databases">
        <title>Taxonomically Unique Crown Gall-Associated Xanthomonas Stains Have Deficiency in Virulence Repertories.</title>
        <authorList>
            <person name="Mafakheri H."/>
            <person name="Taghavi S.M."/>
            <person name="Dimkic I."/>
            <person name="Nemanja K."/>
            <person name="Osdaghi E."/>
        </authorList>
    </citation>
    <scope>NUCLEOTIDE SEQUENCE [LARGE SCALE GENOMIC DNA]</scope>
    <source>
        <strain evidence="1 2">FX4</strain>
    </source>
</reference>
<dbReference type="Proteomes" id="UP000695802">
    <property type="component" value="Unassembled WGS sequence"/>
</dbReference>
<dbReference type="RefSeq" id="WP_191826037.1">
    <property type="nucleotide sequence ID" value="NZ_JACSQX010000009.1"/>
</dbReference>
<protein>
    <submittedName>
        <fullName evidence="1">Uncharacterized protein</fullName>
    </submittedName>
</protein>
<dbReference type="EMBL" id="JAFIWB010000007">
    <property type="protein sequence ID" value="MBN6102372.1"/>
    <property type="molecule type" value="Genomic_DNA"/>
</dbReference>
<organism evidence="1 2">
    <name type="scientific">Xanthomonas bonasiae</name>
    <dbReference type="NCBI Taxonomy" id="2810351"/>
    <lineage>
        <taxon>Bacteria</taxon>
        <taxon>Pseudomonadati</taxon>
        <taxon>Pseudomonadota</taxon>
        <taxon>Gammaproteobacteria</taxon>
        <taxon>Lysobacterales</taxon>
        <taxon>Lysobacteraceae</taxon>
        <taxon>Xanthomonas</taxon>
    </lineage>
</organism>
<gene>
    <name evidence="1" type="ORF">JR064_09360</name>
</gene>